<organism evidence="2 3">
    <name type="scientific">Chlamydia trachomatis serovar A (strain ATCC VR-571B / DSM 19440 / HAR-13)</name>
    <dbReference type="NCBI Taxonomy" id="315277"/>
    <lineage>
        <taxon>Bacteria</taxon>
        <taxon>Pseudomonadati</taxon>
        <taxon>Chlamydiota</taxon>
        <taxon>Chlamydiia</taxon>
        <taxon>Chlamydiales</taxon>
        <taxon>Chlamydiaceae</taxon>
        <taxon>Chlamydia/Chlamydophila group</taxon>
        <taxon>Chlamydia</taxon>
    </lineage>
</organism>
<dbReference type="Proteomes" id="UP000002532">
    <property type="component" value="Chromosome"/>
</dbReference>
<proteinExistence type="predicted"/>
<reference evidence="2 3" key="1">
    <citation type="journal article" date="2005" name="Infect. Immun.">
        <title>Comparative genomic analysis of Chlamydia trachomatis oculotropic and genitotropic strains.</title>
        <authorList>
            <person name="Carlson J.H."/>
            <person name="Porcella S.F."/>
            <person name="McClarty G."/>
            <person name="Caldwell H.D."/>
        </authorList>
    </citation>
    <scope>NUCLEOTIDE SEQUENCE [LARGE SCALE GENOMIC DNA]</scope>
    <source>
        <strain evidence="3">ATCC VR-571B / DSM 19440 / HAR-13</strain>
    </source>
</reference>
<accession>A0A0H2X1V7</accession>
<name>A0A0H2X1V7_CHLTA</name>
<evidence type="ECO:0000313" key="2">
    <source>
        <dbReference type="EMBL" id="AAX51011.1"/>
    </source>
</evidence>
<keyword evidence="3" id="KW-1185">Reference proteome</keyword>
<protein>
    <submittedName>
        <fullName evidence="2">Hypothetical membrane associated protein</fullName>
    </submittedName>
</protein>
<dbReference type="KEGG" id="cta:CTA_0795"/>
<dbReference type="AlphaFoldDB" id="A0A0H2X1V7"/>
<evidence type="ECO:0000313" key="3">
    <source>
        <dbReference type="Proteomes" id="UP000002532"/>
    </source>
</evidence>
<dbReference type="RefSeq" id="WP_011324850.1">
    <property type="nucleotide sequence ID" value="NC_007429.1"/>
</dbReference>
<dbReference type="EMBL" id="CP000051">
    <property type="protein sequence ID" value="AAX51011.1"/>
    <property type="molecule type" value="Genomic_DNA"/>
</dbReference>
<dbReference type="HOGENOM" id="CLU_610719_0_0_0"/>
<gene>
    <name evidence="2" type="ordered locus">CTA_0795</name>
</gene>
<keyword evidence="1" id="KW-0732">Signal</keyword>
<sequence>MLINFTFRNCLLFLVTLSSVPVFSAPQPRGTLPSSTTKIGSEVWIEQKVRQYPELLWLVEPSSTGASLKSPSGAIFSPTLFQKKVPAFDIAVRSLIHLHLLIQGSRQAYAQLIQLQTSESPLTFKQFLALHKQLTLFLNSPKEFYDSVKVLETAIVLRHLGCSTKAVAAFKPYFSEMQREAFYTKALHVLHTFPELSPSFARLSPEQKTLFFSLRKLANYDELLLLTNTPSFQLLSAGRSQRALLALDLYLYALDSCGEQGMSSQFHTNFAPLQSMLQQYATVEEAFSRYFTYRANRLGFDGSSRSEMALVRMATLMNLSPSEAAILTTSFKTLPTEEADTLVNSFYTNKGDSLALSLRGLPTLVSELTRTAHGNTNAEARSQQIYATTLSLVVKSLKAHKEMLNKQILSKEIVLDFSETAASCQGLDIFSENVAVQIHLNGTVSIHL</sequence>
<feature type="chain" id="PRO_5002600819" evidence="1">
    <location>
        <begin position="25"/>
        <end position="448"/>
    </location>
</feature>
<feature type="signal peptide" evidence="1">
    <location>
        <begin position="1"/>
        <end position="24"/>
    </location>
</feature>
<evidence type="ECO:0000256" key="1">
    <source>
        <dbReference type="SAM" id="SignalP"/>
    </source>
</evidence>